<accession>A0A7J0EXI3</accession>
<organism evidence="3 4">
    <name type="scientific">Actinidia rufa</name>
    <dbReference type="NCBI Taxonomy" id="165716"/>
    <lineage>
        <taxon>Eukaryota</taxon>
        <taxon>Viridiplantae</taxon>
        <taxon>Streptophyta</taxon>
        <taxon>Embryophyta</taxon>
        <taxon>Tracheophyta</taxon>
        <taxon>Spermatophyta</taxon>
        <taxon>Magnoliopsida</taxon>
        <taxon>eudicotyledons</taxon>
        <taxon>Gunneridae</taxon>
        <taxon>Pentapetalae</taxon>
        <taxon>asterids</taxon>
        <taxon>Ericales</taxon>
        <taxon>Actinidiaceae</taxon>
        <taxon>Actinidia</taxon>
    </lineage>
</organism>
<keyword evidence="2" id="KW-0812">Transmembrane</keyword>
<dbReference type="GO" id="GO:0016020">
    <property type="term" value="C:membrane"/>
    <property type="evidence" value="ECO:0007669"/>
    <property type="project" value="UniProtKB-SubCell"/>
</dbReference>
<dbReference type="EMBL" id="BJWL01000007">
    <property type="protein sequence ID" value="GFY91142.1"/>
    <property type="molecule type" value="Genomic_DNA"/>
</dbReference>
<evidence type="ECO:0000256" key="2">
    <source>
        <dbReference type="SAM" id="Phobius"/>
    </source>
</evidence>
<evidence type="ECO:0000313" key="4">
    <source>
        <dbReference type="Proteomes" id="UP000585474"/>
    </source>
</evidence>
<keyword evidence="4" id="KW-1185">Reference proteome</keyword>
<comment type="caution">
    <text evidence="3">The sequence shown here is derived from an EMBL/GenBank/DDBJ whole genome shotgun (WGS) entry which is preliminary data.</text>
</comment>
<gene>
    <name evidence="3" type="ORF">Acr_07g0013380</name>
</gene>
<keyword evidence="2" id="KW-0472">Membrane</keyword>
<dbReference type="AlphaFoldDB" id="A0A7J0EXI3"/>
<dbReference type="Proteomes" id="UP000585474">
    <property type="component" value="Unassembled WGS sequence"/>
</dbReference>
<evidence type="ECO:0000313" key="3">
    <source>
        <dbReference type="EMBL" id="GFY91142.1"/>
    </source>
</evidence>
<keyword evidence="1" id="KW-0406">Ion transport</keyword>
<keyword evidence="1" id="KW-0813">Transport</keyword>
<protein>
    <submittedName>
        <fullName evidence="3">Cyclic nucleotide-gated channel 17</fullName>
    </submittedName>
</protein>
<dbReference type="PANTHER" id="PTHR45651:SF69">
    <property type="entry name" value="CYCLIC NUCLEOTIDE-GATED ION CHANNEL 17"/>
    <property type="match status" value="1"/>
</dbReference>
<reference evidence="3 4" key="1">
    <citation type="submission" date="2019-07" db="EMBL/GenBank/DDBJ databases">
        <title>De Novo Assembly of kiwifruit Actinidia rufa.</title>
        <authorList>
            <person name="Sugita-Konishi S."/>
            <person name="Sato K."/>
            <person name="Mori E."/>
            <person name="Abe Y."/>
            <person name="Kisaki G."/>
            <person name="Hamano K."/>
            <person name="Suezawa K."/>
            <person name="Otani M."/>
            <person name="Fukuda T."/>
            <person name="Manabe T."/>
            <person name="Gomi K."/>
            <person name="Tabuchi M."/>
            <person name="Akimitsu K."/>
            <person name="Kataoka I."/>
        </authorList>
    </citation>
    <scope>NUCLEOTIDE SEQUENCE [LARGE SCALE GENOMIC DNA]</scope>
    <source>
        <strain evidence="4">cv. Fuchu</strain>
    </source>
</reference>
<dbReference type="OrthoDB" id="421226at2759"/>
<dbReference type="PROSITE" id="PS51257">
    <property type="entry name" value="PROKAR_LIPOPROTEIN"/>
    <property type="match status" value="1"/>
</dbReference>
<proteinExistence type="predicted"/>
<dbReference type="GO" id="GO:0034220">
    <property type="term" value="P:monoatomic ion transmembrane transport"/>
    <property type="evidence" value="ECO:0007669"/>
    <property type="project" value="UniProtKB-KW"/>
</dbReference>
<keyword evidence="2" id="KW-1133">Transmembrane helix</keyword>
<evidence type="ECO:0000256" key="1">
    <source>
        <dbReference type="ARBA" id="ARBA00023303"/>
    </source>
</evidence>
<sequence>MQYMKSLVNSPPIGEVSASPRTQPQGLILGLAGACQLQPLARLCLVNLQSTYQWGLHMKVGKARSSYGQNLSTSPFIGETLFAILIAILGLVLFAHLIGNMQGLGHAWANTCESLFLGLSCNYCN</sequence>
<feature type="transmembrane region" description="Helical" evidence="2">
    <location>
        <begin position="76"/>
        <end position="98"/>
    </location>
</feature>
<name>A0A7J0EXI3_9ERIC</name>
<keyword evidence="1" id="KW-0407">Ion channel</keyword>
<dbReference type="PANTHER" id="PTHR45651">
    <property type="entry name" value="CYCLIC NUCLEOTIDE-GATED ION CHANNEL 15-RELATED-RELATED"/>
    <property type="match status" value="1"/>
</dbReference>